<dbReference type="InterPro" id="IPR005797">
    <property type="entry name" value="Cyt_b/b6_N"/>
</dbReference>
<keyword evidence="8" id="KW-0408">Iron</keyword>
<keyword evidence="2" id="KW-0813">Transport</keyword>
<dbReference type="InterPro" id="IPR036150">
    <property type="entry name" value="Cyt_b/b6_C_sf"/>
</dbReference>
<proteinExistence type="predicted"/>
<dbReference type="EMBL" id="JACHFK010000009">
    <property type="protein sequence ID" value="MBB5377781.1"/>
    <property type="molecule type" value="Genomic_DNA"/>
</dbReference>
<evidence type="ECO:0000259" key="11">
    <source>
        <dbReference type="PROSITE" id="PS51002"/>
    </source>
</evidence>
<dbReference type="InterPro" id="IPR016174">
    <property type="entry name" value="Di-haem_cyt_TM"/>
</dbReference>
<keyword evidence="3" id="KW-0349">Heme</keyword>
<dbReference type="EMBL" id="BNAJ01000010">
    <property type="protein sequence ID" value="GHF55981.1"/>
    <property type="molecule type" value="Genomic_DNA"/>
</dbReference>
<dbReference type="Pfam" id="PF00032">
    <property type="entry name" value="Cytochrom_B_C"/>
    <property type="match status" value="1"/>
</dbReference>
<evidence type="ECO:0000256" key="7">
    <source>
        <dbReference type="ARBA" id="ARBA00022989"/>
    </source>
</evidence>
<dbReference type="AlphaFoldDB" id="A0A7W8NQD7"/>
<dbReference type="InterPro" id="IPR027387">
    <property type="entry name" value="Cytb/b6-like_sf"/>
</dbReference>
<dbReference type="PROSITE" id="PS51002">
    <property type="entry name" value="CYTB_NTER"/>
    <property type="match status" value="1"/>
</dbReference>
<feature type="transmembrane region" description="Helical" evidence="10">
    <location>
        <begin position="195"/>
        <end position="217"/>
    </location>
</feature>
<evidence type="ECO:0000313" key="13">
    <source>
        <dbReference type="EMBL" id="MBB5377781.1"/>
    </source>
</evidence>
<dbReference type="GO" id="GO:0016491">
    <property type="term" value="F:oxidoreductase activity"/>
    <property type="evidence" value="ECO:0007669"/>
    <property type="project" value="InterPro"/>
</dbReference>
<evidence type="ECO:0000256" key="9">
    <source>
        <dbReference type="ARBA" id="ARBA00023136"/>
    </source>
</evidence>
<evidence type="ECO:0000256" key="4">
    <source>
        <dbReference type="ARBA" id="ARBA00022692"/>
    </source>
</evidence>
<evidence type="ECO:0000256" key="8">
    <source>
        <dbReference type="ARBA" id="ARBA00023004"/>
    </source>
</evidence>
<sequence length="443" mass="48757">MNQWLDERLHISRLNDKFLRKAFPVHHSFFLGEITLFSLIVLIITGILLALSYEPSNSLVTNSFDPGTSAKPNLIPAAYHSALKINAMPFGDMLRRLHHWMANIMIAAAVIHMMRIYFTGAFKKPREINWWIGMLLLIFAGLTAVTGYILPYDNYAYQTVGVVYAITKSVPWVGDWAAQAAFAGQFPGAGIIPRIYGYHIMLLPGILLALTGAHMLIMIKQKHTQPQYAKRLAYKKIVGVPLITQQTPIMLLLALLFTGIVMLFAAFIPVHPVEVFGPPSSTPIPNIKPDWYLLWVFGALAIIPGFDLELLGGSISAEFVGAMVFPGIVIGAMFAVPMLDRSKENLYYAENPTNHPVRLAAGTAFMGFMLALSLAGYKPDLIEAGVLTTANANAILWILVFVVPALTYFATIGIVRLIRALREADERDAAVHSGQLGHSAADD</sequence>
<feature type="transmembrane region" description="Helical" evidence="10">
    <location>
        <begin position="249"/>
        <end position="271"/>
    </location>
</feature>
<feature type="transmembrane region" description="Helical" evidence="10">
    <location>
        <begin position="97"/>
        <end position="118"/>
    </location>
</feature>
<comment type="caution">
    <text evidence="13">The sequence shown here is derived from an EMBL/GenBank/DDBJ whole genome shotgun (WGS) entry which is preliminary data.</text>
</comment>
<keyword evidence="4 10" id="KW-0812">Transmembrane</keyword>
<dbReference type="InterPro" id="IPR005798">
    <property type="entry name" value="Cyt_b/b6_C"/>
</dbReference>
<dbReference type="GO" id="GO:0016020">
    <property type="term" value="C:membrane"/>
    <property type="evidence" value="ECO:0007669"/>
    <property type="project" value="UniProtKB-SubCell"/>
</dbReference>
<evidence type="ECO:0000313" key="12">
    <source>
        <dbReference type="EMBL" id="GHF55981.1"/>
    </source>
</evidence>
<evidence type="ECO:0000256" key="3">
    <source>
        <dbReference type="ARBA" id="ARBA00022617"/>
    </source>
</evidence>
<dbReference type="SUPFAM" id="SSF81342">
    <property type="entry name" value="Transmembrane di-heme cytochromes"/>
    <property type="match status" value="1"/>
</dbReference>
<dbReference type="GO" id="GO:0046872">
    <property type="term" value="F:metal ion binding"/>
    <property type="evidence" value="ECO:0007669"/>
    <property type="project" value="UniProtKB-KW"/>
</dbReference>
<feature type="transmembrane region" description="Helical" evidence="10">
    <location>
        <begin position="359"/>
        <end position="377"/>
    </location>
</feature>
<reference evidence="15" key="2">
    <citation type="journal article" date="2019" name="Int. J. Syst. Evol. Microbiol.">
        <title>The Global Catalogue of Microorganisms (GCM) 10K type strain sequencing project: providing services to taxonomists for standard genome sequencing and annotation.</title>
        <authorList>
            <consortium name="The Broad Institute Genomics Platform"/>
            <consortium name="The Broad Institute Genome Sequencing Center for Infectious Disease"/>
            <person name="Wu L."/>
            <person name="Ma J."/>
        </authorList>
    </citation>
    <scope>NUCLEOTIDE SEQUENCE [LARGE SCALE GENOMIC DNA]</scope>
    <source>
        <strain evidence="15">CGMCC 1.18437</strain>
    </source>
</reference>
<reference evidence="12" key="4">
    <citation type="submission" date="2024-05" db="EMBL/GenBank/DDBJ databases">
        <authorList>
            <person name="Sun Q."/>
            <person name="Zhou Y."/>
        </authorList>
    </citation>
    <scope>NUCLEOTIDE SEQUENCE</scope>
    <source>
        <strain evidence="12">CGMCC 1.18437</strain>
    </source>
</reference>
<evidence type="ECO:0000313" key="15">
    <source>
        <dbReference type="Proteomes" id="UP000619376"/>
    </source>
</evidence>
<keyword evidence="15" id="KW-1185">Reference proteome</keyword>
<name>A0A7W8NQD7_9DEIO</name>
<feature type="domain" description="Cytochrome b/b6 N-terminal region profile" evidence="11">
    <location>
        <begin position="1"/>
        <end position="227"/>
    </location>
</feature>
<evidence type="ECO:0000256" key="5">
    <source>
        <dbReference type="ARBA" id="ARBA00022723"/>
    </source>
</evidence>
<evidence type="ECO:0000256" key="2">
    <source>
        <dbReference type="ARBA" id="ARBA00022448"/>
    </source>
</evidence>
<dbReference type="PANTHER" id="PTHR19271">
    <property type="entry name" value="CYTOCHROME B"/>
    <property type="match status" value="1"/>
</dbReference>
<organism evidence="13 14">
    <name type="scientific">Deinococcus metalli</name>
    <dbReference type="NCBI Taxonomy" id="1141878"/>
    <lineage>
        <taxon>Bacteria</taxon>
        <taxon>Thermotogati</taxon>
        <taxon>Deinococcota</taxon>
        <taxon>Deinococci</taxon>
        <taxon>Deinococcales</taxon>
        <taxon>Deinococcaceae</taxon>
        <taxon>Deinococcus</taxon>
    </lineage>
</organism>
<feature type="transmembrane region" description="Helical" evidence="10">
    <location>
        <begin position="29"/>
        <end position="53"/>
    </location>
</feature>
<dbReference type="Proteomes" id="UP000539473">
    <property type="component" value="Unassembled WGS sequence"/>
</dbReference>
<evidence type="ECO:0000256" key="6">
    <source>
        <dbReference type="ARBA" id="ARBA00022982"/>
    </source>
</evidence>
<feature type="transmembrane region" description="Helical" evidence="10">
    <location>
        <begin position="397"/>
        <end position="418"/>
    </location>
</feature>
<reference evidence="12" key="1">
    <citation type="journal article" date="2014" name="Int. J. Syst. Evol. Microbiol.">
        <title>Complete genome of a new Firmicutes species belonging to the dominant human colonic microbiota ('Ruminococcus bicirculans') reveals two chromosomes and a selective capacity to utilize plant glucans.</title>
        <authorList>
            <consortium name="NISC Comparative Sequencing Program"/>
            <person name="Wegmann U."/>
            <person name="Louis P."/>
            <person name="Goesmann A."/>
            <person name="Henrissat B."/>
            <person name="Duncan S.H."/>
            <person name="Flint H.J."/>
        </authorList>
    </citation>
    <scope>NUCLEOTIDE SEQUENCE</scope>
    <source>
        <strain evidence="12">CGMCC 1.18437</strain>
    </source>
</reference>
<feature type="transmembrane region" description="Helical" evidence="10">
    <location>
        <begin position="319"/>
        <end position="339"/>
    </location>
</feature>
<keyword evidence="7 10" id="KW-1133">Transmembrane helix</keyword>
<feature type="transmembrane region" description="Helical" evidence="10">
    <location>
        <begin position="130"/>
        <end position="150"/>
    </location>
</feature>
<dbReference type="GO" id="GO:0009055">
    <property type="term" value="F:electron transfer activity"/>
    <property type="evidence" value="ECO:0007669"/>
    <property type="project" value="InterPro"/>
</dbReference>
<reference evidence="13 14" key="3">
    <citation type="submission" date="2020-08" db="EMBL/GenBank/DDBJ databases">
        <title>Genomic Encyclopedia of Type Strains, Phase IV (KMG-IV): sequencing the most valuable type-strain genomes for metagenomic binning, comparative biology and taxonomic classification.</title>
        <authorList>
            <person name="Goeker M."/>
        </authorList>
    </citation>
    <scope>NUCLEOTIDE SEQUENCE [LARGE SCALE GENOMIC DNA]</scope>
    <source>
        <strain evidence="13 14">DSM 27521</strain>
    </source>
</reference>
<evidence type="ECO:0000256" key="10">
    <source>
        <dbReference type="SAM" id="Phobius"/>
    </source>
</evidence>
<evidence type="ECO:0000256" key="1">
    <source>
        <dbReference type="ARBA" id="ARBA00004141"/>
    </source>
</evidence>
<keyword evidence="9 10" id="KW-0472">Membrane</keyword>
<accession>A0A7W8NQD7</accession>
<feature type="transmembrane region" description="Helical" evidence="10">
    <location>
        <begin position="291"/>
        <end position="312"/>
    </location>
</feature>
<keyword evidence="6" id="KW-0249">Electron transport</keyword>
<dbReference type="Pfam" id="PF13631">
    <property type="entry name" value="Cytochrom_B_N_2"/>
    <property type="match status" value="1"/>
</dbReference>
<keyword evidence="5" id="KW-0479">Metal-binding</keyword>
<dbReference type="RefSeq" id="WP_184113685.1">
    <property type="nucleotide sequence ID" value="NZ_BNAJ01000010.1"/>
</dbReference>
<evidence type="ECO:0000313" key="14">
    <source>
        <dbReference type="Proteomes" id="UP000539473"/>
    </source>
</evidence>
<protein>
    <submittedName>
        <fullName evidence="13">Cytochrome b-561</fullName>
    </submittedName>
    <submittedName>
        <fullName evidence="12">Cytochrome b6</fullName>
    </submittedName>
</protein>
<dbReference type="GO" id="GO:0022904">
    <property type="term" value="P:respiratory electron transport chain"/>
    <property type="evidence" value="ECO:0007669"/>
    <property type="project" value="InterPro"/>
</dbReference>
<dbReference type="SUPFAM" id="SSF81648">
    <property type="entry name" value="a domain/subunit of cytochrome bc1 complex (Ubiquinol-cytochrome c reductase)"/>
    <property type="match status" value="1"/>
</dbReference>
<gene>
    <name evidence="12" type="ORF">GCM10017781_35540</name>
    <name evidence="13" type="ORF">HNQ07_003281</name>
</gene>
<dbReference type="PANTHER" id="PTHR19271:SF16">
    <property type="entry name" value="CYTOCHROME B"/>
    <property type="match status" value="1"/>
</dbReference>
<dbReference type="Proteomes" id="UP000619376">
    <property type="component" value="Unassembled WGS sequence"/>
</dbReference>
<dbReference type="Gene3D" id="1.20.810.10">
    <property type="entry name" value="Cytochrome Bc1 Complex, Chain C"/>
    <property type="match status" value="1"/>
</dbReference>
<comment type="subcellular location">
    <subcellularLocation>
        <location evidence="1">Membrane</location>
        <topology evidence="1">Multi-pass membrane protein</topology>
    </subcellularLocation>
</comment>